<feature type="compositionally biased region" description="Low complexity" evidence="3">
    <location>
        <begin position="500"/>
        <end position="511"/>
    </location>
</feature>
<feature type="compositionally biased region" description="Basic and acidic residues" evidence="3">
    <location>
        <begin position="325"/>
        <end position="340"/>
    </location>
</feature>
<feature type="region of interest" description="Disordered" evidence="3">
    <location>
        <begin position="883"/>
        <end position="967"/>
    </location>
</feature>
<dbReference type="GO" id="GO:0005829">
    <property type="term" value="C:cytosol"/>
    <property type="evidence" value="ECO:0007669"/>
    <property type="project" value="TreeGrafter"/>
</dbReference>
<proteinExistence type="predicted"/>
<accession>A0A1L7X705</accession>
<reference evidence="5 6" key="1">
    <citation type="submission" date="2016-03" db="EMBL/GenBank/DDBJ databases">
        <authorList>
            <person name="Ploux O."/>
        </authorList>
    </citation>
    <scope>NUCLEOTIDE SEQUENCE [LARGE SCALE GENOMIC DNA]</scope>
    <source>
        <strain evidence="5 6">UAMH 11012</strain>
    </source>
</reference>
<feature type="compositionally biased region" description="Polar residues" evidence="3">
    <location>
        <begin position="532"/>
        <end position="541"/>
    </location>
</feature>
<dbReference type="SUPFAM" id="SSF46785">
    <property type="entry name" value="Winged helix' DNA-binding domain"/>
    <property type="match status" value="1"/>
</dbReference>
<evidence type="ECO:0000259" key="4">
    <source>
        <dbReference type="PROSITE" id="PS50961"/>
    </source>
</evidence>
<feature type="compositionally biased region" description="Polar residues" evidence="3">
    <location>
        <begin position="436"/>
        <end position="448"/>
    </location>
</feature>
<dbReference type="InterPro" id="IPR045180">
    <property type="entry name" value="La_dom_prot"/>
</dbReference>
<dbReference type="Pfam" id="PF05383">
    <property type="entry name" value="La"/>
    <property type="match status" value="1"/>
</dbReference>
<dbReference type="GO" id="GO:0000339">
    <property type="term" value="F:RNA cap binding"/>
    <property type="evidence" value="ECO:0007669"/>
    <property type="project" value="InterPro"/>
</dbReference>
<feature type="compositionally biased region" description="Low complexity" evidence="3">
    <location>
        <begin position="223"/>
        <end position="236"/>
    </location>
</feature>
<feature type="compositionally biased region" description="Basic and acidic residues" evidence="3">
    <location>
        <begin position="170"/>
        <end position="191"/>
    </location>
</feature>
<feature type="compositionally biased region" description="Basic and acidic residues" evidence="3">
    <location>
        <begin position="914"/>
        <end position="925"/>
    </location>
</feature>
<evidence type="ECO:0000256" key="3">
    <source>
        <dbReference type="SAM" id="MobiDB-lite"/>
    </source>
</evidence>
<keyword evidence="1 2" id="KW-0694">RNA-binding</keyword>
<feature type="compositionally biased region" description="Basic and acidic residues" evidence="3">
    <location>
        <begin position="381"/>
        <end position="390"/>
    </location>
</feature>
<evidence type="ECO:0000313" key="5">
    <source>
        <dbReference type="EMBL" id="CZR60805.1"/>
    </source>
</evidence>
<feature type="compositionally biased region" description="Polar residues" evidence="3">
    <location>
        <begin position="95"/>
        <end position="118"/>
    </location>
</feature>
<name>A0A1L7X705_9HELO</name>
<feature type="compositionally biased region" description="Polar residues" evidence="3">
    <location>
        <begin position="590"/>
        <end position="611"/>
    </location>
</feature>
<feature type="compositionally biased region" description="Basic and acidic residues" evidence="3">
    <location>
        <begin position="488"/>
        <end position="499"/>
    </location>
</feature>
<feature type="compositionally biased region" description="Polar residues" evidence="3">
    <location>
        <begin position="568"/>
        <end position="578"/>
    </location>
</feature>
<dbReference type="EMBL" id="FJOG01000017">
    <property type="protein sequence ID" value="CZR60805.1"/>
    <property type="molecule type" value="Genomic_DNA"/>
</dbReference>
<dbReference type="GO" id="GO:0045727">
    <property type="term" value="P:positive regulation of translation"/>
    <property type="evidence" value="ECO:0007669"/>
    <property type="project" value="TreeGrafter"/>
</dbReference>
<keyword evidence="6" id="KW-1185">Reference proteome</keyword>
<dbReference type="GO" id="GO:0048255">
    <property type="term" value="P:mRNA stabilization"/>
    <property type="evidence" value="ECO:0007669"/>
    <property type="project" value="InterPro"/>
</dbReference>
<dbReference type="Pfam" id="PF21071">
    <property type="entry name" value="LARP1_HEAT"/>
    <property type="match status" value="1"/>
</dbReference>
<dbReference type="InterPro" id="IPR036390">
    <property type="entry name" value="WH_DNA-bd_sf"/>
</dbReference>
<dbReference type="Proteomes" id="UP000184330">
    <property type="component" value="Unassembled WGS sequence"/>
</dbReference>
<dbReference type="OrthoDB" id="340227at2759"/>
<feature type="compositionally biased region" description="Low complexity" evidence="3">
    <location>
        <begin position="29"/>
        <end position="46"/>
    </location>
</feature>
<dbReference type="InterPro" id="IPR006630">
    <property type="entry name" value="La_HTH"/>
</dbReference>
<feature type="compositionally biased region" description="Polar residues" evidence="3">
    <location>
        <begin position="47"/>
        <end position="63"/>
    </location>
</feature>
<feature type="compositionally biased region" description="Basic and acidic residues" evidence="3">
    <location>
        <begin position="273"/>
        <end position="287"/>
    </location>
</feature>
<dbReference type="STRING" id="576137.A0A1L7X705"/>
<dbReference type="InterPro" id="IPR006607">
    <property type="entry name" value="DM15"/>
</dbReference>
<sequence>MSTPQARLNGESTPAPPVFSYAMAAKGCGTPATASATQSQQSGASGISTPIKDTNSAVNTPSGGSERGDRSVNGSLDLPAKPEQVVGEASVQDVKATTSTNSISTPASPSFGSASTATLPREEKVDDDDFVLVGPPESSRDRNSQNGSASVEKPAEHGEGRRSKKGKKQKNAEKDAEKEKEKEKEKEEVKQEVLVPAPLPAVNFWAQRSQELAKTKPMPPPSHSSQLSLELSNSSSTQGTKSTDSRKRGKAGGQEEGDKSMSQNGTSSRGQKKGAEGSGKAKEDQSSKRAGPRGSRAVEKEDKSSQLPPPVDDAISWPTPDTTLEEDKHKPQDRIPKEGNDDGNQNKPRQRWVPVPFVPSVAFNTPIPTRGGRGRGGARGGRTEGGRPREAAGGSSSGDKVQTFSTDEVNPPIEGEKHSNGSHRAASLPPPKRQQSDQASTRKPTVVQSMEKPKASNSRNESNAMAEIRNPSAVPQFDQALENGQDQKLPHNEASRSSKQEQSQSIYQESYSRGDRRSEMSSRGMDSFREGGNTNNDNGQQSSRDRSDGRSDRGRGGYRGRGGHGNFPNGQPQHSFIPNSHGPPNGYPPRQNSAPYSPPLQQAPFSNQYAPPSQRGRGGSRSQSIPNNAMYGRFPNGGPLSQHMAPLQTSNPIFDYPHLQSLSATPYNSYVDEASLVQLVTMQLEYYFSIDNLCKDVYLRKHMDSQGFVFLSFIAGFKRIKALTTNFELLRYACQESDIIEVIQGAEDGKDRLRRAEGWEKWIMTMEDRDESVRNAGPSQHVRPHSVPRLHQMGPMMMQGHHAMSPLTFSPNGAPPTFTPYGNGMPVAPTMNGNGAFHPETPLSAAVAEFSPSPFPINSTSDPLEAETTFYDDEVANLTLVFARPKSNDDPKPKLPFHNSSSRTFSNGSIDGRSIAEELHDDSRQGRPLTNGSTHASETSPESFRRSRSPFTPLSPTKTSNNGPPVMWVKGQRQQAVVSEHNSEELYTSFRARTLKNRDASLPGETHPDMSLLYEFWSHFLCRNFNAHMYSEFREYALQDSQNNAISGVKNLISYYDEILNSKKKVIPEILARHYVELVQQEDPAGERPAFERLRVAWRNGALDIKSRKQIGNLVDAKLREDLDRVPPRRKSDTP</sequence>
<feature type="domain" description="HTH La-type RNA-binding" evidence="4">
    <location>
        <begin position="670"/>
        <end position="759"/>
    </location>
</feature>
<dbReference type="InterPro" id="IPR036388">
    <property type="entry name" value="WH-like_DNA-bd_sf"/>
</dbReference>
<dbReference type="PANTHER" id="PTHR22792:SF132">
    <property type="entry name" value="LA-RELATED PROTEIN 1"/>
    <property type="match status" value="1"/>
</dbReference>
<dbReference type="Gene3D" id="1.10.10.10">
    <property type="entry name" value="Winged helix-like DNA-binding domain superfamily/Winged helix DNA-binding domain"/>
    <property type="match status" value="1"/>
</dbReference>
<feature type="region of interest" description="Disordered" evidence="3">
    <location>
        <begin position="28"/>
        <end position="644"/>
    </location>
</feature>
<gene>
    <name evidence="5" type="ORF">PAC_10701</name>
</gene>
<evidence type="ECO:0000313" key="6">
    <source>
        <dbReference type="Proteomes" id="UP000184330"/>
    </source>
</evidence>
<protein>
    <recommendedName>
        <fullName evidence="4">HTH La-type RNA-binding domain-containing protein</fullName>
    </recommendedName>
</protein>
<evidence type="ECO:0000256" key="1">
    <source>
        <dbReference type="ARBA" id="ARBA00022884"/>
    </source>
</evidence>
<dbReference type="AlphaFoldDB" id="A0A1L7X705"/>
<organism evidence="5 6">
    <name type="scientific">Phialocephala subalpina</name>
    <dbReference type="NCBI Taxonomy" id="576137"/>
    <lineage>
        <taxon>Eukaryota</taxon>
        <taxon>Fungi</taxon>
        <taxon>Dikarya</taxon>
        <taxon>Ascomycota</taxon>
        <taxon>Pezizomycotina</taxon>
        <taxon>Leotiomycetes</taxon>
        <taxon>Helotiales</taxon>
        <taxon>Mollisiaceae</taxon>
        <taxon>Phialocephala</taxon>
        <taxon>Phialocephala fortinii species complex</taxon>
    </lineage>
</organism>
<feature type="compositionally biased region" description="Polar residues" evidence="3">
    <location>
        <begin position="260"/>
        <end position="269"/>
    </location>
</feature>
<evidence type="ECO:0000256" key="2">
    <source>
        <dbReference type="PROSITE-ProRule" id="PRU00332"/>
    </source>
</evidence>
<dbReference type="PROSITE" id="PS50961">
    <property type="entry name" value="HTH_LA"/>
    <property type="match status" value="1"/>
</dbReference>
<dbReference type="PANTHER" id="PTHR22792">
    <property type="entry name" value="LUPUS LA PROTEIN-RELATED"/>
    <property type="match status" value="1"/>
</dbReference>
<feature type="compositionally biased region" description="Polar residues" evidence="3">
    <location>
        <begin position="898"/>
        <end position="909"/>
    </location>
</feature>
<dbReference type="GO" id="GO:0010494">
    <property type="term" value="C:cytoplasmic stress granule"/>
    <property type="evidence" value="ECO:0007669"/>
    <property type="project" value="TreeGrafter"/>
</dbReference>
<dbReference type="CDD" id="cd07323">
    <property type="entry name" value="LAM"/>
    <property type="match status" value="1"/>
</dbReference>
<dbReference type="SMART" id="SM00715">
    <property type="entry name" value="LA"/>
    <property type="match status" value="1"/>
</dbReference>
<feature type="compositionally biased region" description="Basic and acidic residues" evidence="3">
    <location>
        <begin position="543"/>
        <end position="555"/>
    </location>
</feature>
<feature type="compositionally biased region" description="Polar residues" evidence="3">
    <location>
        <begin position="399"/>
        <end position="408"/>
    </location>
</feature>